<evidence type="ECO:0000313" key="1">
    <source>
        <dbReference type="EMBL" id="RGL62452.1"/>
    </source>
</evidence>
<proteinExistence type="predicted"/>
<protein>
    <submittedName>
        <fullName evidence="1">Uncharacterized protein</fullName>
    </submittedName>
</protein>
<accession>A0AA92VUM6</accession>
<dbReference type="Proteomes" id="UP000261187">
    <property type="component" value="Unassembled WGS sequence"/>
</dbReference>
<evidence type="ECO:0000313" key="2">
    <source>
        <dbReference type="Proteomes" id="UP000261187"/>
    </source>
</evidence>
<comment type="caution">
    <text evidence="1">The sequence shown here is derived from an EMBL/GenBank/DDBJ whole genome shotgun (WGS) entry which is preliminary data.</text>
</comment>
<name>A0AA92VUM6_9BACT</name>
<organism evidence="1 2">
    <name type="scientific">Segatella copri</name>
    <dbReference type="NCBI Taxonomy" id="165179"/>
    <lineage>
        <taxon>Bacteria</taxon>
        <taxon>Pseudomonadati</taxon>
        <taxon>Bacteroidota</taxon>
        <taxon>Bacteroidia</taxon>
        <taxon>Bacteroidales</taxon>
        <taxon>Prevotellaceae</taxon>
        <taxon>Segatella</taxon>
    </lineage>
</organism>
<dbReference type="AlphaFoldDB" id="A0AA92VUM6"/>
<gene>
    <name evidence="1" type="ORF">DXC61_04160</name>
</gene>
<sequence length="84" mass="9696">MKYMDKEAIKHVIKTRYLNSYKVIVAGGRDYIYNYKGTWTNHGGYHERHEGLPLPTGASCMGIDVTKIKLLSWKPLCFAGKVWF</sequence>
<dbReference type="EMBL" id="QSSA01000007">
    <property type="protein sequence ID" value="RGL62452.1"/>
    <property type="molecule type" value="Genomic_DNA"/>
</dbReference>
<reference evidence="1 2" key="1">
    <citation type="submission" date="2018-08" db="EMBL/GenBank/DDBJ databases">
        <title>A genome reference for cultivated species of the human gut microbiota.</title>
        <authorList>
            <person name="Zou Y."/>
            <person name="Xue W."/>
            <person name="Luo G."/>
        </authorList>
    </citation>
    <scope>NUCLEOTIDE SEQUENCE [LARGE SCALE GENOMIC DNA]</scope>
    <source>
        <strain evidence="1 2">TF06-40</strain>
    </source>
</reference>